<keyword evidence="3" id="KW-0804">Transcription</keyword>
<dbReference type="STRING" id="417292.SAMN05421806_107211"/>
<dbReference type="PANTHER" id="PTHR33154:SF33">
    <property type="entry name" value="TRANSCRIPTIONAL REPRESSOR SDPR"/>
    <property type="match status" value="1"/>
</dbReference>
<proteinExistence type="predicted"/>
<evidence type="ECO:0000256" key="1">
    <source>
        <dbReference type="ARBA" id="ARBA00023015"/>
    </source>
</evidence>
<evidence type="ECO:0000313" key="5">
    <source>
        <dbReference type="EMBL" id="SDK42234.1"/>
    </source>
</evidence>
<dbReference type="InterPro" id="IPR051081">
    <property type="entry name" value="HTH_MetalResp_TranReg"/>
</dbReference>
<dbReference type="InterPro" id="IPR001845">
    <property type="entry name" value="HTH_ArsR_DNA-bd_dom"/>
</dbReference>
<dbReference type="SMART" id="SM00418">
    <property type="entry name" value="HTH_ARSR"/>
    <property type="match status" value="1"/>
</dbReference>
<gene>
    <name evidence="5" type="ORF">SAMN05421806_107211</name>
</gene>
<keyword evidence="1" id="KW-0805">Transcription regulation</keyword>
<evidence type="ECO:0000259" key="4">
    <source>
        <dbReference type="PROSITE" id="PS50987"/>
    </source>
</evidence>
<dbReference type="CDD" id="cd00090">
    <property type="entry name" value="HTH_ARSR"/>
    <property type="match status" value="1"/>
</dbReference>
<keyword evidence="2 5" id="KW-0238">DNA-binding</keyword>
<dbReference type="EMBL" id="FNFF01000007">
    <property type="protein sequence ID" value="SDK42234.1"/>
    <property type="molecule type" value="Genomic_DNA"/>
</dbReference>
<reference evidence="5 6" key="1">
    <citation type="submission" date="2016-10" db="EMBL/GenBank/DDBJ databases">
        <authorList>
            <person name="de Groot N.N."/>
        </authorList>
    </citation>
    <scope>NUCLEOTIDE SEQUENCE [LARGE SCALE GENOMIC DNA]</scope>
    <source>
        <strain evidence="5 6">CGMCC 4.5727</strain>
    </source>
</reference>
<dbReference type="InterPro" id="IPR036390">
    <property type="entry name" value="WH_DNA-bd_sf"/>
</dbReference>
<dbReference type="RefSeq" id="WP_093611939.1">
    <property type="nucleotide sequence ID" value="NZ_FNFF01000007.1"/>
</dbReference>
<dbReference type="GO" id="GO:0003700">
    <property type="term" value="F:DNA-binding transcription factor activity"/>
    <property type="evidence" value="ECO:0007669"/>
    <property type="project" value="InterPro"/>
</dbReference>
<dbReference type="InterPro" id="IPR011991">
    <property type="entry name" value="ArsR-like_HTH"/>
</dbReference>
<dbReference type="PROSITE" id="PS50987">
    <property type="entry name" value="HTH_ARSR_2"/>
    <property type="match status" value="1"/>
</dbReference>
<dbReference type="Gene3D" id="1.10.10.10">
    <property type="entry name" value="Winged helix-like DNA-binding domain superfamily/Winged helix DNA-binding domain"/>
    <property type="match status" value="1"/>
</dbReference>
<organism evidence="5 6">
    <name type="scientific">Streptomyces indicus</name>
    <dbReference type="NCBI Taxonomy" id="417292"/>
    <lineage>
        <taxon>Bacteria</taxon>
        <taxon>Bacillati</taxon>
        <taxon>Actinomycetota</taxon>
        <taxon>Actinomycetes</taxon>
        <taxon>Kitasatosporales</taxon>
        <taxon>Streptomycetaceae</taxon>
        <taxon>Streptomyces</taxon>
    </lineage>
</organism>
<evidence type="ECO:0000256" key="2">
    <source>
        <dbReference type="ARBA" id="ARBA00023125"/>
    </source>
</evidence>
<sequence>MSFTVDISALPQDRLPERVAFVPSPLAELSMTLHALGEPGHHPGLQGWATSVMAGLDQCLAEMMCEADFLWRSTFSDIFLPFSGLPDVEALPAGTLGEELDQLDKLEDEQFVDAALEFTCTLAYGKLAAAPLLTDAAARQRVLELAATRGTRQVQFTQRLLDDPPAVRAWLRRFFEACDEAFFGDVWARVHHQLAADARHKTDLLRRKGLGEALTAASKALSLSEDGQQIGVDKLVVGRVALPENGTLRLIPTVMGRPHLLVLHRYGWTPVIHYPVAGEALSSAASVDELTRRMEALSHPVRMRLCRNLARGAYTTSELVDVHGMSAPEISRHLAVLKKAGLITARRRGRYVLHQLDLSKVARLGSDFIEGVLR</sequence>
<dbReference type="InterPro" id="IPR036388">
    <property type="entry name" value="WH-like_DNA-bd_sf"/>
</dbReference>
<dbReference type="InterPro" id="IPR045981">
    <property type="entry name" value="DUF5937"/>
</dbReference>
<dbReference type="SUPFAM" id="SSF46785">
    <property type="entry name" value="Winged helix' DNA-binding domain"/>
    <property type="match status" value="1"/>
</dbReference>
<evidence type="ECO:0000256" key="3">
    <source>
        <dbReference type="ARBA" id="ARBA00023163"/>
    </source>
</evidence>
<feature type="domain" description="HTH arsR-type" evidence="4">
    <location>
        <begin position="282"/>
        <end position="374"/>
    </location>
</feature>
<dbReference type="Pfam" id="PF19361">
    <property type="entry name" value="DUF5937"/>
    <property type="match status" value="1"/>
</dbReference>
<dbReference type="PANTHER" id="PTHR33154">
    <property type="entry name" value="TRANSCRIPTIONAL REGULATOR, ARSR FAMILY"/>
    <property type="match status" value="1"/>
</dbReference>
<protein>
    <submittedName>
        <fullName evidence="5">DNA-binding transcriptional regulator, ArsR family</fullName>
    </submittedName>
</protein>
<dbReference type="GO" id="GO:0003677">
    <property type="term" value="F:DNA binding"/>
    <property type="evidence" value="ECO:0007669"/>
    <property type="project" value="UniProtKB-KW"/>
</dbReference>
<keyword evidence="6" id="KW-1185">Reference proteome</keyword>
<dbReference type="PRINTS" id="PR00778">
    <property type="entry name" value="HTHARSR"/>
</dbReference>
<name>A0A1G9BST5_9ACTN</name>
<dbReference type="Proteomes" id="UP000199155">
    <property type="component" value="Unassembled WGS sequence"/>
</dbReference>
<accession>A0A1G9BST5</accession>
<dbReference type="OrthoDB" id="3396564at2"/>
<evidence type="ECO:0000313" key="6">
    <source>
        <dbReference type="Proteomes" id="UP000199155"/>
    </source>
</evidence>
<dbReference type="Pfam" id="PF12840">
    <property type="entry name" value="HTH_20"/>
    <property type="match status" value="1"/>
</dbReference>
<dbReference type="FunFam" id="1.10.10.10:FF:000561">
    <property type="entry name" value="ArsR family transcriptional regulator"/>
    <property type="match status" value="1"/>
</dbReference>
<dbReference type="AlphaFoldDB" id="A0A1G9BST5"/>
<dbReference type="NCBIfam" id="NF033788">
    <property type="entry name" value="HTH_metalloreg"/>
    <property type="match status" value="1"/>
</dbReference>